<dbReference type="InParanoid" id="C5KWE0"/>
<organism evidence="2">
    <name type="scientific">Perkinsus marinus (strain ATCC 50983 / TXsc)</name>
    <dbReference type="NCBI Taxonomy" id="423536"/>
    <lineage>
        <taxon>Eukaryota</taxon>
        <taxon>Sar</taxon>
        <taxon>Alveolata</taxon>
        <taxon>Perkinsozoa</taxon>
        <taxon>Perkinsea</taxon>
        <taxon>Perkinsida</taxon>
        <taxon>Perkinsidae</taxon>
        <taxon>Perkinsus</taxon>
    </lineage>
</organism>
<dbReference type="Proteomes" id="UP000007800">
    <property type="component" value="Unassembled WGS sequence"/>
</dbReference>
<keyword evidence="2" id="KW-1185">Reference proteome</keyword>
<proteinExistence type="predicted"/>
<gene>
    <name evidence="1" type="ORF">Pmar_PMAR014552</name>
</gene>
<sequence>DDSTSSPRIASVEPQQFDHEFAAVQRPIRRYTSLPSISANALQDEGVHAVKPLVLGAYRMLSAGKVSNGSEVDIIYT</sequence>
<protein>
    <submittedName>
        <fullName evidence="1">Uncharacterized protein</fullName>
    </submittedName>
</protein>
<evidence type="ECO:0000313" key="1">
    <source>
        <dbReference type="EMBL" id="EER11251.1"/>
    </source>
</evidence>
<dbReference type="EMBL" id="GG676994">
    <property type="protein sequence ID" value="EER11251.1"/>
    <property type="molecule type" value="Genomic_DNA"/>
</dbReference>
<dbReference type="RefSeq" id="XP_002779456.1">
    <property type="nucleotide sequence ID" value="XM_002779410.1"/>
</dbReference>
<evidence type="ECO:0000313" key="2">
    <source>
        <dbReference type="Proteomes" id="UP000007800"/>
    </source>
</evidence>
<reference evidence="1 2" key="1">
    <citation type="submission" date="2008-07" db="EMBL/GenBank/DDBJ databases">
        <authorList>
            <person name="El-Sayed N."/>
            <person name="Caler E."/>
            <person name="Inman J."/>
            <person name="Amedeo P."/>
            <person name="Hass B."/>
            <person name="Wortman J."/>
        </authorList>
    </citation>
    <scope>NUCLEOTIDE SEQUENCE [LARGE SCALE GENOMIC DNA]</scope>
    <source>
        <strain evidence="2">ATCC 50983 / TXsc</strain>
    </source>
</reference>
<feature type="non-terminal residue" evidence="1">
    <location>
        <position position="1"/>
    </location>
</feature>
<dbReference type="AlphaFoldDB" id="C5KWE0"/>
<dbReference type="OrthoDB" id="10290392at2759"/>
<name>C5KWE0_PERM5</name>
<dbReference type="GeneID" id="9056947"/>
<accession>C5KWE0</accession>